<keyword evidence="2" id="KW-1185">Reference proteome</keyword>
<sequence length="97" mass="11111">MTIPSYLDPDTWIRNVFSAKAVGRGGVIHRATRDVERYAGREAFVHEVRRRGFTLVENADQLVVFCNRDPVRLVVNRDPPTLSQRAWPGNETASQRF</sequence>
<reference evidence="2" key="1">
    <citation type="journal article" date="2019" name="Int. J. Syst. Evol. Microbiol.">
        <title>The Global Catalogue of Microorganisms (GCM) 10K type strain sequencing project: providing services to taxonomists for standard genome sequencing and annotation.</title>
        <authorList>
            <consortium name="The Broad Institute Genomics Platform"/>
            <consortium name="The Broad Institute Genome Sequencing Center for Infectious Disease"/>
            <person name="Wu L."/>
            <person name="Ma J."/>
        </authorList>
    </citation>
    <scope>NUCLEOTIDE SEQUENCE [LARGE SCALE GENOMIC DNA]</scope>
    <source>
        <strain evidence="2">CGMCC 1.12478</strain>
    </source>
</reference>
<organism evidence="1 2">
    <name type="scientific">Marivita lacus</name>
    <dbReference type="NCBI Taxonomy" id="1323742"/>
    <lineage>
        <taxon>Bacteria</taxon>
        <taxon>Pseudomonadati</taxon>
        <taxon>Pseudomonadota</taxon>
        <taxon>Alphaproteobacteria</taxon>
        <taxon>Rhodobacterales</taxon>
        <taxon>Roseobacteraceae</taxon>
        <taxon>Marivita</taxon>
    </lineage>
</organism>
<evidence type="ECO:0000313" key="2">
    <source>
        <dbReference type="Proteomes" id="UP000645462"/>
    </source>
</evidence>
<protein>
    <recommendedName>
        <fullName evidence="3">N-(5'-phosphoribosyl)anthranilate isomerase</fullName>
    </recommendedName>
</protein>
<comment type="caution">
    <text evidence="1">The sequence shown here is derived from an EMBL/GenBank/DDBJ whole genome shotgun (WGS) entry which is preliminary data.</text>
</comment>
<dbReference type="Proteomes" id="UP000645462">
    <property type="component" value="Unassembled WGS sequence"/>
</dbReference>
<gene>
    <name evidence="1" type="ORF">GCM10011363_14610</name>
</gene>
<name>A0ABQ1KGK7_9RHOB</name>
<evidence type="ECO:0000313" key="1">
    <source>
        <dbReference type="EMBL" id="GGB99049.1"/>
    </source>
</evidence>
<evidence type="ECO:0008006" key="3">
    <source>
        <dbReference type="Google" id="ProtNLM"/>
    </source>
</evidence>
<dbReference type="EMBL" id="BMFC01000002">
    <property type="protein sequence ID" value="GGB99049.1"/>
    <property type="molecule type" value="Genomic_DNA"/>
</dbReference>
<proteinExistence type="predicted"/>
<accession>A0ABQ1KGK7</accession>
<dbReference type="RefSeq" id="WP_188481338.1">
    <property type="nucleotide sequence ID" value="NZ_BMFC01000002.1"/>
</dbReference>